<accession>J0UU62</accession>
<gene>
    <name evidence="1" type="ORF">FD00_GL001518</name>
</gene>
<sequence length="96" mass="10645">MRYSDRITLIRYSQDNDGLGDAPVATKTENVPCELIPITNVQDLESFGLLSTSAYEIHIKNKVALVDRVEIDNVEYTVKKTFVNRKSTVLIVSGGG</sequence>
<protein>
    <submittedName>
        <fullName evidence="1">Phage protein</fullName>
    </submittedName>
</protein>
<name>J0UU62_9LACO</name>
<evidence type="ECO:0000313" key="2">
    <source>
        <dbReference type="Proteomes" id="UP000050898"/>
    </source>
</evidence>
<dbReference type="OrthoDB" id="2969230at2"/>
<reference evidence="1 2" key="1">
    <citation type="journal article" date="2015" name="Genome Announc.">
        <title>Expanding the biotechnology potential of lactobacilli through comparative genomics of 213 strains and associated genera.</title>
        <authorList>
            <person name="Sun Z."/>
            <person name="Harris H.M."/>
            <person name="McCann A."/>
            <person name="Guo C."/>
            <person name="Argimon S."/>
            <person name="Zhang W."/>
            <person name="Yang X."/>
            <person name="Jeffery I.B."/>
            <person name="Cooney J.C."/>
            <person name="Kagawa T.F."/>
            <person name="Liu W."/>
            <person name="Song Y."/>
            <person name="Salvetti E."/>
            <person name="Wrobel A."/>
            <person name="Rasinkangas P."/>
            <person name="Parkhill J."/>
            <person name="Rea M.C."/>
            <person name="O'Sullivan O."/>
            <person name="Ritari J."/>
            <person name="Douillard F.P."/>
            <person name="Paul Ross R."/>
            <person name="Yang R."/>
            <person name="Briner A.E."/>
            <person name="Felis G.E."/>
            <person name="de Vos W.M."/>
            <person name="Barrangou R."/>
            <person name="Klaenhammer T.R."/>
            <person name="Caufield P.W."/>
            <person name="Cui Y."/>
            <person name="Zhang H."/>
            <person name="O'Toole P.W."/>
        </authorList>
    </citation>
    <scope>NUCLEOTIDE SEQUENCE [LARGE SCALE GENOMIC DNA]</scope>
    <source>
        <strain evidence="1 2">DSM 20444</strain>
    </source>
</reference>
<dbReference type="GeneID" id="98316637"/>
<comment type="caution">
    <text evidence="1">The sequence shown here is derived from an EMBL/GenBank/DDBJ whole genome shotgun (WGS) entry which is preliminary data.</text>
</comment>
<dbReference type="RefSeq" id="WP_003687865.1">
    <property type="nucleotide sequence ID" value="NZ_AKKT01000031.1"/>
</dbReference>
<organism evidence="1 2">
    <name type="scientific">Liquorilactobacillus mali KCTC 3596 = DSM 20444</name>
    <dbReference type="NCBI Taxonomy" id="1046596"/>
    <lineage>
        <taxon>Bacteria</taxon>
        <taxon>Bacillati</taxon>
        <taxon>Bacillota</taxon>
        <taxon>Bacilli</taxon>
        <taxon>Lactobacillales</taxon>
        <taxon>Lactobacillaceae</taxon>
        <taxon>Liquorilactobacillus</taxon>
    </lineage>
</organism>
<dbReference type="Proteomes" id="UP000050898">
    <property type="component" value="Unassembled WGS sequence"/>
</dbReference>
<dbReference type="AlphaFoldDB" id="J0UU62"/>
<evidence type="ECO:0000313" key="1">
    <source>
        <dbReference type="EMBL" id="KRN08954.1"/>
    </source>
</evidence>
<keyword evidence="2" id="KW-1185">Reference proteome</keyword>
<proteinExistence type="predicted"/>
<dbReference type="EMBL" id="AYYH01000039">
    <property type="protein sequence ID" value="KRN08954.1"/>
    <property type="molecule type" value="Genomic_DNA"/>
</dbReference>
<dbReference type="PATRIC" id="fig|1046596.6.peg.1600"/>